<feature type="transmembrane region" description="Helical" evidence="7">
    <location>
        <begin position="111"/>
        <end position="130"/>
    </location>
</feature>
<accession>A0A6C0FWQ6</accession>
<evidence type="ECO:0000256" key="6">
    <source>
        <dbReference type="ARBA" id="ARBA00023136"/>
    </source>
</evidence>
<gene>
    <name evidence="9" type="ORF">GXP70_04995</name>
</gene>
<dbReference type="RefSeq" id="WP_162355455.1">
    <property type="nucleotide sequence ID" value="NZ_CP048209.1"/>
</dbReference>
<dbReference type="KEGG" id="plyc:GXP70_04995"/>
<protein>
    <submittedName>
        <fullName evidence="9">Carbohydrate ABC transporter permease</fullName>
    </submittedName>
</protein>
<dbReference type="Pfam" id="PF00528">
    <property type="entry name" value="BPD_transp_1"/>
    <property type="match status" value="1"/>
</dbReference>
<keyword evidence="6 7" id="KW-0472">Membrane</keyword>
<dbReference type="PROSITE" id="PS50928">
    <property type="entry name" value="ABC_TM1"/>
    <property type="match status" value="1"/>
</dbReference>
<evidence type="ECO:0000256" key="3">
    <source>
        <dbReference type="ARBA" id="ARBA00022475"/>
    </source>
</evidence>
<evidence type="ECO:0000256" key="7">
    <source>
        <dbReference type="RuleBase" id="RU363032"/>
    </source>
</evidence>
<dbReference type="CDD" id="cd06261">
    <property type="entry name" value="TM_PBP2"/>
    <property type="match status" value="1"/>
</dbReference>
<reference evidence="9 10" key="1">
    <citation type="submission" date="2020-01" db="EMBL/GenBank/DDBJ databases">
        <title>Paenibacillus sp. nov., isolated from tomato rhizosphere.</title>
        <authorList>
            <person name="Weon H.-Y."/>
            <person name="Lee S.A."/>
        </authorList>
    </citation>
    <scope>NUCLEOTIDE SEQUENCE [LARGE SCALE GENOMIC DNA]</scope>
    <source>
        <strain evidence="9 10">12200R-189</strain>
    </source>
</reference>
<dbReference type="GO" id="GO:0005886">
    <property type="term" value="C:plasma membrane"/>
    <property type="evidence" value="ECO:0007669"/>
    <property type="project" value="UniProtKB-SubCell"/>
</dbReference>
<dbReference type="PANTHER" id="PTHR43744">
    <property type="entry name" value="ABC TRANSPORTER PERMEASE PROTEIN MG189-RELATED-RELATED"/>
    <property type="match status" value="1"/>
</dbReference>
<proteinExistence type="inferred from homology"/>
<feature type="transmembrane region" description="Helical" evidence="7">
    <location>
        <begin position="142"/>
        <end position="160"/>
    </location>
</feature>
<evidence type="ECO:0000256" key="4">
    <source>
        <dbReference type="ARBA" id="ARBA00022692"/>
    </source>
</evidence>
<dbReference type="SUPFAM" id="SSF161098">
    <property type="entry name" value="MetI-like"/>
    <property type="match status" value="1"/>
</dbReference>
<dbReference type="EMBL" id="CP048209">
    <property type="protein sequence ID" value="QHT59389.1"/>
    <property type="molecule type" value="Genomic_DNA"/>
</dbReference>
<comment type="subcellular location">
    <subcellularLocation>
        <location evidence="1 7">Cell membrane</location>
        <topology evidence="1 7">Multi-pass membrane protein</topology>
    </subcellularLocation>
</comment>
<organism evidence="9 10">
    <name type="scientific">Paenibacillus lycopersici</name>
    <dbReference type="NCBI Taxonomy" id="2704462"/>
    <lineage>
        <taxon>Bacteria</taxon>
        <taxon>Bacillati</taxon>
        <taxon>Bacillota</taxon>
        <taxon>Bacilli</taxon>
        <taxon>Bacillales</taxon>
        <taxon>Paenibacillaceae</taxon>
        <taxon>Paenibacillus</taxon>
    </lineage>
</organism>
<keyword evidence="3" id="KW-1003">Cell membrane</keyword>
<feature type="transmembrane region" description="Helical" evidence="7">
    <location>
        <begin position="261"/>
        <end position="280"/>
    </location>
</feature>
<feature type="transmembrane region" description="Helical" evidence="7">
    <location>
        <begin position="16"/>
        <end position="41"/>
    </location>
</feature>
<comment type="similarity">
    <text evidence="7">Belongs to the binding-protein-dependent transport system permease family.</text>
</comment>
<feature type="transmembrane region" description="Helical" evidence="7">
    <location>
        <begin position="181"/>
        <end position="206"/>
    </location>
</feature>
<dbReference type="GO" id="GO:0055085">
    <property type="term" value="P:transmembrane transport"/>
    <property type="evidence" value="ECO:0007669"/>
    <property type="project" value="InterPro"/>
</dbReference>
<dbReference type="Gene3D" id="1.10.3720.10">
    <property type="entry name" value="MetI-like"/>
    <property type="match status" value="1"/>
</dbReference>
<dbReference type="Proteomes" id="UP000476064">
    <property type="component" value="Chromosome"/>
</dbReference>
<keyword evidence="4 7" id="KW-0812">Transmembrane</keyword>
<dbReference type="AlphaFoldDB" id="A0A6C0FWQ6"/>
<evidence type="ECO:0000313" key="10">
    <source>
        <dbReference type="Proteomes" id="UP000476064"/>
    </source>
</evidence>
<evidence type="ECO:0000256" key="1">
    <source>
        <dbReference type="ARBA" id="ARBA00004651"/>
    </source>
</evidence>
<dbReference type="PANTHER" id="PTHR43744:SF9">
    <property type="entry name" value="POLYGALACTURONAN_RHAMNOGALACTURONAN TRANSPORT SYSTEM PERMEASE PROTEIN YTCP"/>
    <property type="match status" value="1"/>
</dbReference>
<feature type="domain" description="ABC transmembrane type-1" evidence="8">
    <location>
        <begin position="74"/>
        <end position="280"/>
    </location>
</feature>
<sequence length="295" mass="33030">MHFRTRGELVADKINVLLLLIIALLMLFPFFYMLVVSFTSYREYMNTDLLLWPKTWVLDSYRYIFSSRQFIQSIGNTVYITVLGTIIDLAMTSTMAYGLSRQVPGRKLINFMVLLTFLFSGGMIPTYLVVKATGLIDTNWALILPGAISAFNLLVMRQFFLGIPNELTEAAIIDGASEMKVYTHIILPLSKPVLAAFGLFCAVGHWNTFFDAILYLNNPDKWTIQVILRQIVVLGDSASSLKPTLMAQQVRDQHLPPPETIGMAAILVATVPILLVYPFLQKHFAKGVMLGAVKG</sequence>
<dbReference type="InterPro" id="IPR035906">
    <property type="entry name" value="MetI-like_sf"/>
</dbReference>
<keyword evidence="10" id="KW-1185">Reference proteome</keyword>
<keyword evidence="2 7" id="KW-0813">Transport</keyword>
<evidence type="ECO:0000256" key="5">
    <source>
        <dbReference type="ARBA" id="ARBA00022989"/>
    </source>
</evidence>
<evidence type="ECO:0000259" key="8">
    <source>
        <dbReference type="PROSITE" id="PS50928"/>
    </source>
</evidence>
<keyword evidence="5 7" id="KW-1133">Transmembrane helix</keyword>
<name>A0A6C0FWQ6_9BACL</name>
<evidence type="ECO:0000313" key="9">
    <source>
        <dbReference type="EMBL" id="QHT59389.1"/>
    </source>
</evidence>
<evidence type="ECO:0000256" key="2">
    <source>
        <dbReference type="ARBA" id="ARBA00022448"/>
    </source>
</evidence>
<dbReference type="InterPro" id="IPR000515">
    <property type="entry name" value="MetI-like"/>
</dbReference>
<feature type="transmembrane region" description="Helical" evidence="7">
    <location>
        <begin position="78"/>
        <end position="99"/>
    </location>
</feature>